<dbReference type="EMBL" id="GBXM01014017">
    <property type="protein sequence ID" value="JAH94560.1"/>
    <property type="molecule type" value="Transcribed_RNA"/>
</dbReference>
<organism evidence="1">
    <name type="scientific">Anguilla anguilla</name>
    <name type="common">European freshwater eel</name>
    <name type="synonym">Muraena anguilla</name>
    <dbReference type="NCBI Taxonomy" id="7936"/>
    <lineage>
        <taxon>Eukaryota</taxon>
        <taxon>Metazoa</taxon>
        <taxon>Chordata</taxon>
        <taxon>Craniata</taxon>
        <taxon>Vertebrata</taxon>
        <taxon>Euteleostomi</taxon>
        <taxon>Actinopterygii</taxon>
        <taxon>Neopterygii</taxon>
        <taxon>Teleostei</taxon>
        <taxon>Anguilliformes</taxon>
        <taxon>Anguillidae</taxon>
        <taxon>Anguilla</taxon>
    </lineage>
</organism>
<evidence type="ECO:0000313" key="1">
    <source>
        <dbReference type="EMBL" id="JAH94560.1"/>
    </source>
</evidence>
<accession>A0A0E9WY58</accession>
<dbReference type="AlphaFoldDB" id="A0A0E9WY58"/>
<reference evidence="1" key="1">
    <citation type="submission" date="2014-11" db="EMBL/GenBank/DDBJ databases">
        <authorList>
            <person name="Amaro Gonzalez C."/>
        </authorList>
    </citation>
    <scope>NUCLEOTIDE SEQUENCE</scope>
</reference>
<sequence length="39" mass="4381">MSTFQLTSILVDQEDLHTFNILSSQCLNSCTFVCVTDIL</sequence>
<reference evidence="1" key="2">
    <citation type="journal article" date="2015" name="Fish Shellfish Immunol.">
        <title>Early steps in the European eel (Anguilla anguilla)-Vibrio vulnificus interaction in the gills: Role of the RtxA13 toxin.</title>
        <authorList>
            <person name="Callol A."/>
            <person name="Pajuelo D."/>
            <person name="Ebbesson L."/>
            <person name="Teles M."/>
            <person name="MacKenzie S."/>
            <person name="Amaro C."/>
        </authorList>
    </citation>
    <scope>NUCLEOTIDE SEQUENCE</scope>
</reference>
<proteinExistence type="predicted"/>
<name>A0A0E9WY58_ANGAN</name>
<protein>
    <submittedName>
        <fullName evidence="1">Uncharacterized protein</fullName>
    </submittedName>
</protein>